<dbReference type="InterPro" id="IPR023616">
    <property type="entry name" value="Cyt_c_oxase-like_su1_dom"/>
</dbReference>
<evidence type="ECO:0000256" key="10">
    <source>
        <dbReference type="ARBA" id="ARBA00022982"/>
    </source>
</evidence>
<proteinExistence type="inferred from homology"/>
<dbReference type="RefSeq" id="WP_145776043.1">
    <property type="nucleotide sequence ID" value="NZ_BAAATQ010000072.1"/>
</dbReference>
<dbReference type="PRINTS" id="PR01165">
    <property type="entry name" value="CYCOXIDASEI"/>
</dbReference>
<evidence type="ECO:0000256" key="13">
    <source>
        <dbReference type="ARBA" id="ARBA00023008"/>
    </source>
</evidence>
<dbReference type="InterPro" id="IPR000883">
    <property type="entry name" value="Cyt_C_Oxase_1"/>
</dbReference>
<feature type="transmembrane region" description="Helical" evidence="18">
    <location>
        <begin position="308"/>
        <end position="327"/>
    </location>
</feature>
<evidence type="ECO:0000256" key="19">
    <source>
        <dbReference type="SAM" id="MobiDB-lite"/>
    </source>
</evidence>
<keyword evidence="7 17" id="KW-0812">Transmembrane</keyword>
<feature type="transmembrane region" description="Helical" evidence="18">
    <location>
        <begin position="333"/>
        <end position="357"/>
    </location>
</feature>
<keyword evidence="18" id="KW-1003">Cell membrane</keyword>
<evidence type="ECO:0000256" key="2">
    <source>
        <dbReference type="ARBA" id="ARBA00004673"/>
    </source>
</evidence>
<keyword evidence="9" id="KW-1278">Translocase</keyword>
<evidence type="ECO:0000256" key="1">
    <source>
        <dbReference type="ARBA" id="ARBA00004141"/>
    </source>
</evidence>
<keyword evidence="10 17" id="KW-0249">Electron transport</keyword>
<evidence type="ECO:0000256" key="15">
    <source>
        <dbReference type="ARBA" id="ARBA00025218"/>
    </source>
</evidence>
<evidence type="ECO:0000256" key="12">
    <source>
        <dbReference type="ARBA" id="ARBA00023004"/>
    </source>
</evidence>
<evidence type="ECO:0000313" key="22">
    <source>
        <dbReference type="Proteomes" id="UP000319825"/>
    </source>
</evidence>
<comment type="pathway">
    <text evidence="2 18">Energy metabolism; oxidative phosphorylation.</text>
</comment>
<comment type="subcellular location">
    <subcellularLocation>
        <location evidence="18">Cell membrane</location>
        <topology evidence="18">Multi-pass membrane protein</topology>
    </subcellularLocation>
    <subcellularLocation>
        <location evidence="1">Membrane</location>
        <topology evidence="1">Multi-pass membrane protein</topology>
    </subcellularLocation>
</comment>
<feature type="domain" description="Cytochrome oxidase subunit I profile" evidence="20">
    <location>
        <begin position="38"/>
        <end position="548"/>
    </location>
</feature>
<dbReference type="GO" id="GO:0022904">
    <property type="term" value="P:respiratory electron transport chain"/>
    <property type="evidence" value="ECO:0007669"/>
    <property type="project" value="TreeGrafter"/>
</dbReference>
<comment type="similarity">
    <text evidence="3 17">Belongs to the heme-copper respiratory oxidase family.</text>
</comment>
<protein>
    <recommendedName>
        <fullName evidence="18">Cytochrome c oxidase subunit 1</fullName>
        <ecNumber evidence="18">7.1.1.9</ecNumber>
    </recommendedName>
</protein>
<feature type="region of interest" description="Disordered" evidence="19">
    <location>
        <begin position="580"/>
        <end position="667"/>
    </location>
</feature>
<dbReference type="InterPro" id="IPR014241">
    <property type="entry name" value="Cyt_c_oxidase_su1_bac"/>
</dbReference>
<dbReference type="PROSITE" id="PS00077">
    <property type="entry name" value="COX1_CUB"/>
    <property type="match status" value="1"/>
</dbReference>
<feature type="compositionally biased region" description="Basic and acidic residues" evidence="19">
    <location>
        <begin position="623"/>
        <end position="667"/>
    </location>
</feature>
<evidence type="ECO:0000256" key="17">
    <source>
        <dbReference type="RuleBase" id="RU000370"/>
    </source>
</evidence>
<feature type="transmembrane region" description="Helical" evidence="18">
    <location>
        <begin position="278"/>
        <end position="296"/>
    </location>
</feature>
<feature type="transmembrane region" description="Helical" evidence="18">
    <location>
        <begin position="93"/>
        <end position="118"/>
    </location>
</feature>
<dbReference type="EC" id="7.1.1.9" evidence="18"/>
<name>A0A562IEV3_MICOL</name>
<dbReference type="GO" id="GO:0004129">
    <property type="term" value="F:cytochrome-c oxidase activity"/>
    <property type="evidence" value="ECO:0007669"/>
    <property type="project" value="UniProtKB-EC"/>
</dbReference>
<keyword evidence="14 18" id="KW-0472">Membrane</keyword>
<evidence type="ECO:0000256" key="18">
    <source>
        <dbReference type="RuleBase" id="RU363061"/>
    </source>
</evidence>
<dbReference type="PANTHER" id="PTHR10422">
    <property type="entry name" value="CYTOCHROME C OXIDASE SUBUNIT 1"/>
    <property type="match status" value="1"/>
</dbReference>
<keyword evidence="12 18" id="KW-0408">Iron</keyword>
<comment type="catalytic activity">
    <reaction evidence="16 18">
        <text>4 Fe(II)-[cytochrome c] + O2 + 8 H(+)(in) = 4 Fe(III)-[cytochrome c] + 2 H2O + 4 H(+)(out)</text>
        <dbReference type="Rhea" id="RHEA:11436"/>
        <dbReference type="Rhea" id="RHEA-COMP:10350"/>
        <dbReference type="Rhea" id="RHEA-COMP:14399"/>
        <dbReference type="ChEBI" id="CHEBI:15377"/>
        <dbReference type="ChEBI" id="CHEBI:15378"/>
        <dbReference type="ChEBI" id="CHEBI:15379"/>
        <dbReference type="ChEBI" id="CHEBI:29033"/>
        <dbReference type="ChEBI" id="CHEBI:29034"/>
        <dbReference type="EC" id="7.1.1.9"/>
    </reaction>
</comment>
<evidence type="ECO:0000256" key="4">
    <source>
        <dbReference type="ARBA" id="ARBA00022448"/>
    </source>
</evidence>
<dbReference type="CDD" id="cd01662">
    <property type="entry name" value="Ubiquinol_Oxidase_I"/>
    <property type="match status" value="1"/>
</dbReference>
<feature type="transmembrane region" description="Helical" evidence="18">
    <location>
        <begin position="411"/>
        <end position="429"/>
    </location>
</feature>
<dbReference type="PANTHER" id="PTHR10422:SF18">
    <property type="entry name" value="CYTOCHROME C OXIDASE SUBUNIT 1"/>
    <property type="match status" value="1"/>
</dbReference>
<dbReference type="NCBIfam" id="TIGR02891">
    <property type="entry name" value="CtaD_CoxA"/>
    <property type="match status" value="1"/>
</dbReference>
<dbReference type="GO" id="GO:0015990">
    <property type="term" value="P:electron transport coupled proton transport"/>
    <property type="evidence" value="ECO:0007669"/>
    <property type="project" value="InterPro"/>
</dbReference>
<dbReference type="InterPro" id="IPR023615">
    <property type="entry name" value="Cyt_c_Oxase_su1_BS"/>
</dbReference>
<dbReference type="GO" id="GO:0046872">
    <property type="term" value="F:metal ion binding"/>
    <property type="evidence" value="ECO:0007669"/>
    <property type="project" value="UniProtKB-KW"/>
</dbReference>
<dbReference type="InterPro" id="IPR036927">
    <property type="entry name" value="Cyt_c_oxase-like_su1_sf"/>
</dbReference>
<dbReference type="GO" id="GO:0020037">
    <property type="term" value="F:heme binding"/>
    <property type="evidence" value="ECO:0007669"/>
    <property type="project" value="InterPro"/>
</dbReference>
<feature type="compositionally biased region" description="Basic and acidic residues" evidence="19">
    <location>
        <begin position="580"/>
        <end position="592"/>
    </location>
</feature>
<keyword evidence="4 17" id="KW-0813">Transport</keyword>
<evidence type="ECO:0000256" key="16">
    <source>
        <dbReference type="ARBA" id="ARBA00047816"/>
    </source>
</evidence>
<keyword evidence="5 17" id="KW-0349">Heme</keyword>
<comment type="function">
    <text evidence="15 18">Cytochrome c oxidase is the component of the respiratory chain that catalyzes the reduction of oxygen to water. Subunits 1-3 form the functional core of the enzyme complex. CO I is the catalytic subunit of the enzyme. Electrons originating in cytochrome c are transferred via the copper A center of subunit 2 and heme A of subunit 1 to the bimetallic center formed by heme A3 and copper B.</text>
</comment>
<dbReference type="AlphaFoldDB" id="A0A562IEV3"/>
<dbReference type="GO" id="GO:0006119">
    <property type="term" value="P:oxidative phosphorylation"/>
    <property type="evidence" value="ECO:0007669"/>
    <property type="project" value="UniProtKB-UniPathway"/>
</dbReference>
<evidence type="ECO:0000256" key="5">
    <source>
        <dbReference type="ARBA" id="ARBA00022617"/>
    </source>
</evidence>
<feature type="transmembrane region" description="Helical" evidence="18">
    <location>
        <begin position="51"/>
        <end position="73"/>
    </location>
</feature>
<reference evidence="21 22" key="1">
    <citation type="submission" date="2019-07" db="EMBL/GenBank/DDBJ databases">
        <title>R&amp;d 2014.</title>
        <authorList>
            <person name="Klenk H.-P."/>
        </authorList>
    </citation>
    <scope>NUCLEOTIDE SEQUENCE [LARGE SCALE GENOMIC DNA]</scope>
    <source>
        <strain evidence="21 22">DSM 43868</strain>
    </source>
</reference>
<comment type="caution">
    <text evidence="21">The sequence shown here is derived from an EMBL/GenBank/DDBJ whole genome shotgun (WGS) entry which is preliminary data.</text>
</comment>
<keyword evidence="13 18" id="KW-0186">Copper</keyword>
<evidence type="ECO:0000259" key="20">
    <source>
        <dbReference type="PROSITE" id="PS50855"/>
    </source>
</evidence>
<keyword evidence="8 18" id="KW-0479">Metal-binding</keyword>
<feature type="transmembrane region" description="Helical" evidence="18">
    <location>
        <begin position="138"/>
        <end position="162"/>
    </location>
</feature>
<dbReference type="Pfam" id="PF00115">
    <property type="entry name" value="COX1"/>
    <property type="match status" value="1"/>
</dbReference>
<accession>A0A562IEV3</accession>
<feature type="transmembrane region" description="Helical" evidence="18">
    <location>
        <begin position="182"/>
        <end position="207"/>
    </location>
</feature>
<feature type="transmembrane region" description="Helical" evidence="18">
    <location>
        <begin position="219"/>
        <end position="247"/>
    </location>
</feature>
<keyword evidence="22" id="KW-1185">Reference proteome</keyword>
<evidence type="ECO:0000313" key="21">
    <source>
        <dbReference type="EMBL" id="TWH69510.1"/>
    </source>
</evidence>
<dbReference type="Gene3D" id="1.20.210.10">
    <property type="entry name" value="Cytochrome c oxidase-like, subunit I domain"/>
    <property type="match status" value="1"/>
</dbReference>
<feature type="transmembrane region" description="Helical" evidence="18">
    <location>
        <begin position="369"/>
        <end position="391"/>
    </location>
</feature>
<evidence type="ECO:0000256" key="14">
    <source>
        <dbReference type="ARBA" id="ARBA00023136"/>
    </source>
</evidence>
<dbReference type="UniPathway" id="UPA00705"/>
<evidence type="ECO:0000256" key="3">
    <source>
        <dbReference type="ARBA" id="ARBA00009578"/>
    </source>
</evidence>
<evidence type="ECO:0000256" key="11">
    <source>
        <dbReference type="ARBA" id="ARBA00022989"/>
    </source>
</evidence>
<evidence type="ECO:0000256" key="7">
    <source>
        <dbReference type="ARBA" id="ARBA00022692"/>
    </source>
</evidence>
<dbReference type="OrthoDB" id="9803294at2"/>
<evidence type="ECO:0000256" key="8">
    <source>
        <dbReference type="ARBA" id="ARBA00022723"/>
    </source>
</evidence>
<dbReference type="SUPFAM" id="SSF81442">
    <property type="entry name" value="Cytochrome c oxidase subunit I-like"/>
    <property type="match status" value="1"/>
</dbReference>
<feature type="transmembrane region" description="Helical" evidence="18">
    <location>
        <begin position="483"/>
        <end position="504"/>
    </location>
</feature>
<dbReference type="EMBL" id="VLKE01000001">
    <property type="protein sequence ID" value="TWH69510.1"/>
    <property type="molecule type" value="Genomic_DNA"/>
</dbReference>
<dbReference type="Proteomes" id="UP000319825">
    <property type="component" value="Unassembled WGS sequence"/>
</dbReference>
<keyword evidence="11 18" id="KW-1133">Transmembrane helix</keyword>
<sequence>MPERTPAGTGRDRGTAVLAPAHFGGYPGPVRPALPGNKLIKLLGTTDAKQIGLLYLVTSFFFFIAAGIEALLMRAELARPGMQFLSPEQYNQLFTSHGTIMMFLFATPLAFAFGNYLVPLQIGAPDVSFPRLNALAYWLYLFGGMIVLGSFIAPGGAADFGWTAYATLSEPEHSPGVGGNMWIIGLVLSGVGTILGSVNLITTVLILRAPGMTMFRMPLFTWAMFITALMAVVVFPLLSSALLALLADRVLDAHVYDADHGGPIIYQHLFWFFGHPEVYIVALPFFGIISEVIPVFSRKPLFGYKSMVLALWVIFFYSMNVWAHHMFTTGQVLLPFFSALTFIIAVPTGVKFFNWIGTMWKGQLTFETPMLFAVGFLVTFLLGGLTGVLLASPPVDFHVQDSYFVVAHFHYVLFGTIVFAAFAGVYFWFPKMTGRLLDERLGKLHFWTMLVGFHTTFLVQHWLGNEGMPRRYADYLPGDGFTTLHTVSTIGSFILGTSTLFFIYNVWKSWRFGATVSVDDPWGYGNSLEWATTCPPPLRNFDRMPRIRSERPAFDAKYGPLVADLGRDLPQRAARPPQHFAEELHHVPRRPEAPSPTGARGVEEVEEFQPLPQSGARPVHVPAPEEVRRPSFEETREADSDPLDSERDGARLSPPEWRDPGEADRDR</sequence>
<evidence type="ECO:0000256" key="6">
    <source>
        <dbReference type="ARBA" id="ARBA00022660"/>
    </source>
</evidence>
<dbReference type="GO" id="GO:0005886">
    <property type="term" value="C:plasma membrane"/>
    <property type="evidence" value="ECO:0007669"/>
    <property type="project" value="UniProtKB-SubCell"/>
</dbReference>
<dbReference type="PROSITE" id="PS50855">
    <property type="entry name" value="COX1"/>
    <property type="match status" value="1"/>
</dbReference>
<organism evidence="21 22">
    <name type="scientific">Micromonospora olivasterospora</name>
    <dbReference type="NCBI Taxonomy" id="1880"/>
    <lineage>
        <taxon>Bacteria</taxon>
        <taxon>Bacillati</taxon>
        <taxon>Actinomycetota</taxon>
        <taxon>Actinomycetes</taxon>
        <taxon>Micromonosporales</taxon>
        <taxon>Micromonosporaceae</taxon>
        <taxon>Micromonospora</taxon>
    </lineage>
</organism>
<keyword evidence="6 17" id="KW-0679">Respiratory chain</keyword>
<feature type="transmembrane region" description="Helical" evidence="18">
    <location>
        <begin position="441"/>
        <end position="463"/>
    </location>
</feature>
<evidence type="ECO:0000256" key="9">
    <source>
        <dbReference type="ARBA" id="ARBA00022967"/>
    </source>
</evidence>
<gene>
    <name evidence="21" type="ORF">JD77_04520</name>
</gene>